<dbReference type="RefSeq" id="WP_205442221.1">
    <property type="nucleotide sequence ID" value="NZ_CP061510.1"/>
</dbReference>
<evidence type="ECO:0000313" key="4">
    <source>
        <dbReference type="Proteomes" id="UP000663637"/>
    </source>
</evidence>
<evidence type="ECO:0000259" key="2">
    <source>
        <dbReference type="Pfam" id="PF13193"/>
    </source>
</evidence>
<dbReference type="InterPro" id="IPR045851">
    <property type="entry name" value="AMP-bd_C_sf"/>
</dbReference>
<dbReference type="Pfam" id="PF00501">
    <property type="entry name" value="AMP-binding"/>
    <property type="match status" value="1"/>
</dbReference>
<dbReference type="Proteomes" id="UP000663637">
    <property type="component" value="Chromosome"/>
</dbReference>
<keyword evidence="4" id="KW-1185">Reference proteome</keyword>
<name>A0ABX7K8B6_9SPHN</name>
<reference evidence="3 4" key="1">
    <citation type="submission" date="2020-09" db="EMBL/GenBank/DDBJ databases">
        <title>Complete genome sequence of altererythrobacter flavus SS-21NJ, isolated from Dongying oil sludge in Shandong province.</title>
        <authorList>
            <person name="Sun S."/>
            <person name="Zhang Z."/>
        </authorList>
    </citation>
    <scope>NUCLEOTIDE SEQUENCE [LARGE SCALE GENOMIC DNA]</scope>
    <source>
        <strain evidence="3 4">SS-21NJ</strain>
    </source>
</reference>
<accession>A0ABX7K8B6</accession>
<dbReference type="Gene3D" id="3.40.50.12780">
    <property type="entry name" value="N-terminal domain of ligase-like"/>
    <property type="match status" value="1"/>
</dbReference>
<evidence type="ECO:0000259" key="1">
    <source>
        <dbReference type="Pfam" id="PF00501"/>
    </source>
</evidence>
<protein>
    <submittedName>
        <fullName evidence="3">Acyl-CoA synthetase</fullName>
    </submittedName>
</protein>
<gene>
    <name evidence="3" type="ORF">IDJ81_14630</name>
</gene>
<dbReference type="PANTHER" id="PTHR24096:SF323">
    <property type="entry name" value="BLR3536 PROTEIN"/>
    <property type="match status" value="1"/>
</dbReference>
<dbReference type="PROSITE" id="PS00455">
    <property type="entry name" value="AMP_BINDING"/>
    <property type="match status" value="1"/>
</dbReference>
<dbReference type="InterPro" id="IPR042099">
    <property type="entry name" value="ANL_N_sf"/>
</dbReference>
<dbReference type="EMBL" id="CP061510">
    <property type="protein sequence ID" value="QSB44510.1"/>
    <property type="molecule type" value="Genomic_DNA"/>
</dbReference>
<dbReference type="Pfam" id="PF13193">
    <property type="entry name" value="AMP-binding_C"/>
    <property type="match status" value="1"/>
</dbReference>
<dbReference type="InterPro" id="IPR000873">
    <property type="entry name" value="AMP-dep_synth/lig_dom"/>
</dbReference>
<feature type="domain" description="AMP-dependent synthetase/ligase" evidence="1">
    <location>
        <begin position="7"/>
        <end position="355"/>
    </location>
</feature>
<dbReference type="SUPFAM" id="SSF56801">
    <property type="entry name" value="Acetyl-CoA synthetase-like"/>
    <property type="match status" value="1"/>
</dbReference>
<dbReference type="PANTHER" id="PTHR24096">
    <property type="entry name" value="LONG-CHAIN-FATTY-ACID--COA LIGASE"/>
    <property type="match status" value="1"/>
</dbReference>
<feature type="domain" description="AMP-binding enzyme C-terminal" evidence="2">
    <location>
        <begin position="414"/>
        <end position="492"/>
    </location>
</feature>
<dbReference type="InterPro" id="IPR020845">
    <property type="entry name" value="AMP-binding_CS"/>
</dbReference>
<sequence length="517" mass="56929">MHPSIHALNNPEKPAFIMAGSGYRMSFGKLESRANRVAQLLRSHGVTRGDTVALMLENVPAYFEIMWGCQRAGVYAVPISARLVADEVAYILTDCGARMLFHSASLTDVAQKAAEQLVDVALFAVDADSDIGEYAQARDAMPDTPVADRSPGSVMLYSSGTTGRPKGIKLALPEGQVEEPTRMMTHANVRYGMDEETIYLSPAPLYHAAPLRWAMTVQALGGTVIVMEKFDAEEALRLIEAQHVTHAQFVPTHFVRMLALPEHVRERYDLSSLCAAIHAAAPCPVQVKEQMMAWWGPIIHEYYAGSESNGITVASPEEWLTHKGTVGRAFGCEVHICDEHGEEVPPRTEGAVYFANGPSFEYHNDPEKTVAAHNARGWTTMGDIGWLDEEGFLYLTDRKSFMIISGGVNVYPQEIENLLLTHAGVVDAAVFGAPDPDLGEKVVAVIQPSDRGAANQGFAEELHTYLRSHLSRVKAPKRIDFMYELPRLPTGKLMKRLLQDAYRGENADLMREIVPGK</sequence>
<dbReference type="InterPro" id="IPR025110">
    <property type="entry name" value="AMP-bd_C"/>
</dbReference>
<dbReference type="Gene3D" id="3.30.300.30">
    <property type="match status" value="1"/>
</dbReference>
<proteinExistence type="predicted"/>
<evidence type="ECO:0000313" key="3">
    <source>
        <dbReference type="EMBL" id="QSB44510.1"/>
    </source>
</evidence>
<organism evidence="3 4">
    <name type="scientific">Tsuneonella flava</name>
    <dbReference type="NCBI Taxonomy" id="2055955"/>
    <lineage>
        <taxon>Bacteria</taxon>
        <taxon>Pseudomonadati</taxon>
        <taxon>Pseudomonadota</taxon>
        <taxon>Alphaproteobacteria</taxon>
        <taxon>Sphingomonadales</taxon>
        <taxon>Erythrobacteraceae</taxon>
        <taxon>Tsuneonella</taxon>
    </lineage>
</organism>